<dbReference type="AlphaFoldDB" id="A0A0P0VDZ3"/>
<sequence>MGETKSAAPPPLILSEFQFTPFAFAAHYVQRLASRLTHDTASESNLNPSMAPHVPHQSPPHHPRTRHSHRTSHPNETAPSPSEEEKHELPSPIDLYYYYSLFETVRQPWCVSLFCV</sequence>
<dbReference type="EMBL" id="AP014958">
    <property type="protein sequence ID" value="BAS76614.1"/>
    <property type="molecule type" value="Genomic_DNA"/>
</dbReference>
<dbReference type="PaxDb" id="39947-A0A0P0VDZ3"/>
<organism evidence="2 3">
    <name type="scientific">Oryza sativa subsp. japonica</name>
    <name type="common">Rice</name>
    <dbReference type="NCBI Taxonomy" id="39947"/>
    <lineage>
        <taxon>Eukaryota</taxon>
        <taxon>Viridiplantae</taxon>
        <taxon>Streptophyta</taxon>
        <taxon>Embryophyta</taxon>
        <taxon>Tracheophyta</taxon>
        <taxon>Spermatophyta</taxon>
        <taxon>Magnoliopsida</taxon>
        <taxon>Liliopsida</taxon>
        <taxon>Poales</taxon>
        <taxon>Poaceae</taxon>
        <taxon>BOP clade</taxon>
        <taxon>Oryzoideae</taxon>
        <taxon>Oryzeae</taxon>
        <taxon>Oryzinae</taxon>
        <taxon>Oryza</taxon>
        <taxon>Oryza sativa</taxon>
    </lineage>
</organism>
<protein>
    <submittedName>
        <fullName evidence="2">Os02g0110650 protein</fullName>
    </submittedName>
</protein>
<evidence type="ECO:0000313" key="3">
    <source>
        <dbReference type="Proteomes" id="UP000059680"/>
    </source>
</evidence>
<proteinExistence type="predicted"/>
<reference evidence="2 3" key="3">
    <citation type="journal article" date="2013" name="Rice">
        <title>Improvement of the Oryza sativa Nipponbare reference genome using next generation sequence and optical map data.</title>
        <authorList>
            <person name="Kawahara Y."/>
            <person name="de la Bastide M."/>
            <person name="Hamilton J.P."/>
            <person name="Kanamori H."/>
            <person name="McCombie W.R."/>
            <person name="Ouyang S."/>
            <person name="Schwartz D.C."/>
            <person name="Tanaka T."/>
            <person name="Wu J."/>
            <person name="Zhou S."/>
            <person name="Childs K.L."/>
            <person name="Davidson R.M."/>
            <person name="Lin H."/>
            <person name="Quesada-Ocampo L."/>
            <person name="Vaillancourt B."/>
            <person name="Sakai H."/>
            <person name="Lee S.S."/>
            <person name="Kim J."/>
            <person name="Numa H."/>
            <person name="Itoh T."/>
            <person name="Buell C.R."/>
            <person name="Matsumoto T."/>
        </authorList>
    </citation>
    <scope>NUCLEOTIDE SEQUENCE [LARGE SCALE GENOMIC DNA]</scope>
    <source>
        <strain evidence="3">cv. Nipponbare</strain>
    </source>
</reference>
<dbReference type="Proteomes" id="UP000059680">
    <property type="component" value="Chromosome 2"/>
</dbReference>
<gene>
    <name evidence="2" type="ordered locus">Os02g0110650</name>
    <name evidence="2" type="ORF">OSNPB_020110650</name>
</gene>
<dbReference type="Gramene" id="Os02t0110650-01">
    <property type="protein sequence ID" value="Os02t0110650-01"/>
    <property type="gene ID" value="Os02g0110650"/>
</dbReference>
<accession>A0A0P0VDZ3</accession>
<dbReference type="InParanoid" id="A0A0P0VDZ3"/>
<feature type="region of interest" description="Disordered" evidence="1">
    <location>
        <begin position="39"/>
        <end position="88"/>
    </location>
</feature>
<reference evidence="3" key="1">
    <citation type="journal article" date="2005" name="Nature">
        <title>The map-based sequence of the rice genome.</title>
        <authorList>
            <consortium name="International rice genome sequencing project (IRGSP)"/>
            <person name="Matsumoto T."/>
            <person name="Wu J."/>
            <person name="Kanamori H."/>
            <person name="Katayose Y."/>
            <person name="Fujisawa M."/>
            <person name="Namiki N."/>
            <person name="Mizuno H."/>
            <person name="Yamamoto K."/>
            <person name="Antonio B.A."/>
            <person name="Baba T."/>
            <person name="Sakata K."/>
            <person name="Nagamura Y."/>
            <person name="Aoki H."/>
            <person name="Arikawa K."/>
            <person name="Arita K."/>
            <person name="Bito T."/>
            <person name="Chiden Y."/>
            <person name="Fujitsuka N."/>
            <person name="Fukunaka R."/>
            <person name="Hamada M."/>
            <person name="Harada C."/>
            <person name="Hayashi A."/>
            <person name="Hijishita S."/>
            <person name="Honda M."/>
            <person name="Hosokawa S."/>
            <person name="Ichikawa Y."/>
            <person name="Idonuma A."/>
            <person name="Iijima M."/>
            <person name="Ikeda M."/>
            <person name="Ikeno M."/>
            <person name="Ito K."/>
            <person name="Ito S."/>
            <person name="Ito T."/>
            <person name="Ito Y."/>
            <person name="Ito Y."/>
            <person name="Iwabuchi A."/>
            <person name="Kamiya K."/>
            <person name="Karasawa W."/>
            <person name="Kurita K."/>
            <person name="Katagiri S."/>
            <person name="Kikuta A."/>
            <person name="Kobayashi H."/>
            <person name="Kobayashi N."/>
            <person name="Machita K."/>
            <person name="Maehara T."/>
            <person name="Masukawa M."/>
            <person name="Mizubayashi T."/>
            <person name="Mukai Y."/>
            <person name="Nagasaki H."/>
            <person name="Nagata Y."/>
            <person name="Naito S."/>
            <person name="Nakashima M."/>
            <person name="Nakama Y."/>
            <person name="Nakamichi Y."/>
            <person name="Nakamura M."/>
            <person name="Meguro A."/>
            <person name="Negishi M."/>
            <person name="Ohta I."/>
            <person name="Ohta T."/>
            <person name="Okamoto M."/>
            <person name="Ono N."/>
            <person name="Saji S."/>
            <person name="Sakaguchi M."/>
            <person name="Sakai K."/>
            <person name="Shibata M."/>
            <person name="Shimokawa T."/>
            <person name="Song J."/>
            <person name="Takazaki Y."/>
            <person name="Terasawa K."/>
            <person name="Tsugane M."/>
            <person name="Tsuji K."/>
            <person name="Ueda S."/>
            <person name="Waki K."/>
            <person name="Yamagata H."/>
            <person name="Yamamoto M."/>
            <person name="Yamamoto S."/>
            <person name="Yamane H."/>
            <person name="Yoshiki S."/>
            <person name="Yoshihara R."/>
            <person name="Yukawa K."/>
            <person name="Zhong H."/>
            <person name="Yano M."/>
            <person name="Yuan Q."/>
            <person name="Ouyang S."/>
            <person name="Liu J."/>
            <person name="Jones K.M."/>
            <person name="Gansberger K."/>
            <person name="Moffat K."/>
            <person name="Hill J."/>
            <person name="Bera J."/>
            <person name="Fadrosh D."/>
            <person name="Jin S."/>
            <person name="Johri S."/>
            <person name="Kim M."/>
            <person name="Overton L."/>
            <person name="Reardon M."/>
            <person name="Tsitrin T."/>
            <person name="Vuong H."/>
            <person name="Weaver B."/>
            <person name="Ciecko A."/>
            <person name="Tallon L."/>
            <person name="Jackson J."/>
            <person name="Pai G."/>
            <person name="Aken S.V."/>
            <person name="Utterback T."/>
            <person name="Reidmuller S."/>
            <person name="Feldblyum T."/>
            <person name="Hsiao J."/>
            <person name="Zismann V."/>
            <person name="Iobst S."/>
            <person name="de Vazeille A.R."/>
            <person name="Buell C.R."/>
            <person name="Ying K."/>
            <person name="Li Y."/>
            <person name="Lu T."/>
            <person name="Huang Y."/>
            <person name="Zhao Q."/>
            <person name="Feng Q."/>
            <person name="Zhang L."/>
            <person name="Zhu J."/>
            <person name="Weng Q."/>
            <person name="Mu J."/>
            <person name="Lu Y."/>
            <person name="Fan D."/>
            <person name="Liu Y."/>
            <person name="Guan J."/>
            <person name="Zhang Y."/>
            <person name="Yu S."/>
            <person name="Liu X."/>
            <person name="Zhang Y."/>
            <person name="Hong G."/>
            <person name="Han B."/>
            <person name="Choisne N."/>
            <person name="Demange N."/>
            <person name="Orjeda G."/>
            <person name="Samain S."/>
            <person name="Cattolico L."/>
            <person name="Pelletier E."/>
            <person name="Couloux A."/>
            <person name="Segurens B."/>
            <person name="Wincker P."/>
            <person name="D'Hont A."/>
            <person name="Scarpelli C."/>
            <person name="Weissenbach J."/>
            <person name="Salanoubat M."/>
            <person name="Quetier F."/>
            <person name="Yu Y."/>
            <person name="Kim H.R."/>
            <person name="Rambo T."/>
            <person name="Currie J."/>
            <person name="Collura K."/>
            <person name="Luo M."/>
            <person name="Yang T."/>
            <person name="Ammiraju J.S.S."/>
            <person name="Engler F."/>
            <person name="Soderlund C."/>
            <person name="Wing R.A."/>
            <person name="Palmer L.E."/>
            <person name="de la Bastide M."/>
            <person name="Spiegel L."/>
            <person name="Nascimento L."/>
            <person name="Zutavern T."/>
            <person name="O'Shaughnessy A."/>
            <person name="Dike S."/>
            <person name="Dedhia N."/>
            <person name="Preston R."/>
            <person name="Balija V."/>
            <person name="McCombie W.R."/>
            <person name="Chow T."/>
            <person name="Chen H."/>
            <person name="Chung M."/>
            <person name="Chen C."/>
            <person name="Shaw J."/>
            <person name="Wu H."/>
            <person name="Hsiao K."/>
            <person name="Chao Y."/>
            <person name="Chu M."/>
            <person name="Cheng C."/>
            <person name="Hour A."/>
            <person name="Lee P."/>
            <person name="Lin S."/>
            <person name="Lin Y."/>
            <person name="Liou J."/>
            <person name="Liu S."/>
            <person name="Hsing Y."/>
            <person name="Raghuvanshi S."/>
            <person name="Mohanty A."/>
            <person name="Bharti A.K."/>
            <person name="Gaur A."/>
            <person name="Gupta V."/>
            <person name="Kumar D."/>
            <person name="Ravi V."/>
            <person name="Vij S."/>
            <person name="Kapur A."/>
            <person name="Khurana P."/>
            <person name="Khurana P."/>
            <person name="Khurana J.P."/>
            <person name="Tyagi A.K."/>
            <person name="Gaikwad K."/>
            <person name="Singh A."/>
            <person name="Dalal V."/>
            <person name="Srivastava S."/>
            <person name="Dixit A."/>
            <person name="Pal A.K."/>
            <person name="Ghazi I.A."/>
            <person name="Yadav M."/>
            <person name="Pandit A."/>
            <person name="Bhargava A."/>
            <person name="Sureshbabu K."/>
            <person name="Batra K."/>
            <person name="Sharma T.R."/>
            <person name="Mohapatra T."/>
            <person name="Singh N.K."/>
            <person name="Messing J."/>
            <person name="Nelson A.B."/>
            <person name="Fuks G."/>
            <person name="Kavchok S."/>
            <person name="Keizer G."/>
            <person name="Linton E."/>
            <person name="Llaca V."/>
            <person name="Song R."/>
            <person name="Tanyolac B."/>
            <person name="Young S."/>
            <person name="Ho-Il K."/>
            <person name="Hahn J.H."/>
            <person name="Sangsakoo G."/>
            <person name="Vanavichit A."/>
            <person name="de Mattos Luiz.A.T."/>
            <person name="Zimmer P.D."/>
            <person name="Malone G."/>
            <person name="Dellagostin O."/>
            <person name="de Oliveira A.C."/>
            <person name="Bevan M."/>
            <person name="Bancroft I."/>
            <person name="Minx P."/>
            <person name="Cordum H."/>
            <person name="Wilson R."/>
            <person name="Cheng Z."/>
            <person name="Jin W."/>
            <person name="Jiang J."/>
            <person name="Leong S.A."/>
            <person name="Iwama H."/>
            <person name="Gojobori T."/>
            <person name="Itoh T."/>
            <person name="Niimura Y."/>
            <person name="Fujii Y."/>
            <person name="Habara T."/>
            <person name="Sakai H."/>
            <person name="Sato Y."/>
            <person name="Wilson G."/>
            <person name="Kumar K."/>
            <person name="McCouch S."/>
            <person name="Juretic N."/>
            <person name="Hoen D."/>
            <person name="Wright S."/>
            <person name="Bruskiewich R."/>
            <person name="Bureau T."/>
            <person name="Miyao A."/>
            <person name="Hirochika H."/>
            <person name="Nishikawa T."/>
            <person name="Kadowaki K."/>
            <person name="Sugiura M."/>
            <person name="Burr B."/>
            <person name="Sasaki T."/>
        </authorList>
    </citation>
    <scope>NUCLEOTIDE SEQUENCE [LARGE SCALE GENOMIC DNA]</scope>
    <source>
        <strain evidence="3">cv. Nipponbare</strain>
    </source>
</reference>
<evidence type="ECO:0000313" key="2">
    <source>
        <dbReference type="EMBL" id="BAS76614.1"/>
    </source>
</evidence>
<keyword evidence="3" id="KW-1185">Reference proteome</keyword>
<feature type="compositionally biased region" description="Basic residues" evidence="1">
    <location>
        <begin position="59"/>
        <end position="72"/>
    </location>
</feature>
<name>A0A0P0VDZ3_ORYSJ</name>
<reference evidence="2 3" key="2">
    <citation type="journal article" date="2013" name="Plant Cell Physiol.">
        <title>Rice Annotation Project Database (RAP-DB): an integrative and interactive database for rice genomics.</title>
        <authorList>
            <person name="Sakai H."/>
            <person name="Lee S.S."/>
            <person name="Tanaka T."/>
            <person name="Numa H."/>
            <person name="Kim J."/>
            <person name="Kawahara Y."/>
            <person name="Wakimoto H."/>
            <person name="Yang C.C."/>
            <person name="Iwamoto M."/>
            <person name="Abe T."/>
            <person name="Yamada Y."/>
            <person name="Muto A."/>
            <person name="Inokuchi H."/>
            <person name="Ikemura T."/>
            <person name="Matsumoto T."/>
            <person name="Sasaki T."/>
            <person name="Itoh T."/>
        </authorList>
    </citation>
    <scope>NUCLEOTIDE SEQUENCE [LARGE SCALE GENOMIC DNA]</scope>
    <source>
        <strain evidence="3">cv. Nipponbare</strain>
    </source>
</reference>
<evidence type="ECO:0000256" key="1">
    <source>
        <dbReference type="SAM" id="MobiDB-lite"/>
    </source>
</evidence>